<reference evidence="1" key="1">
    <citation type="submission" date="2021-08" db="EMBL/GenBank/DDBJ databases">
        <title>Flavobacterium sp. strain CC-SYL302.</title>
        <authorList>
            <person name="Lin S.-Y."/>
            <person name="Lee T.-H."/>
            <person name="Young C.-C."/>
        </authorList>
    </citation>
    <scope>NUCLEOTIDE SEQUENCE</scope>
    <source>
        <strain evidence="1">CC-SYL302</strain>
    </source>
</reference>
<name>A0ABY6M1H9_9FLAO</name>
<accession>A0ABY6M1H9</accession>
<protein>
    <submittedName>
        <fullName evidence="1">Uncharacterized protein</fullName>
    </submittedName>
</protein>
<proteinExistence type="predicted"/>
<dbReference type="EMBL" id="CP081495">
    <property type="protein sequence ID" value="UYW02102.1"/>
    <property type="molecule type" value="Genomic_DNA"/>
</dbReference>
<evidence type="ECO:0000313" key="1">
    <source>
        <dbReference type="EMBL" id="UYW02102.1"/>
    </source>
</evidence>
<organism evidence="1 2">
    <name type="scientific">Flavobacterium agricola</name>
    <dbReference type="NCBI Taxonomy" id="2870839"/>
    <lineage>
        <taxon>Bacteria</taxon>
        <taxon>Pseudomonadati</taxon>
        <taxon>Bacteroidota</taxon>
        <taxon>Flavobacteriia</taxon>
        <taxon>Flavobacteriales</taxon>
        <taxon>Flavobacteriaceae</taxon>
        <taxon>Flavobacterium</taxon>
    </lineage>
</organism>
<dbReference type="RefSeq" id="WP_264434591.1">
    <property type="nucleotide sequence ID" value="NZ_CP081495.1"/>
</dbReference>
<dbReference type="Proteomes" id="UP001163328">
    <property type="component" value="Chromosome"/>
</dbReference>
<evidence type="ECO:0000313" key="2">
    <source>
        <dbReference type="Proteomes" id="UP001163328"/>
    </source>
</evidence>
<sequence length="106" mass="12500">MRCSFFFSEIFAKKYLSEPSIKKAKKISDSVNNFILSEVNVRSIRPFSARMCTAKKSTFPGHYLLPFYSEREIKDIDKVLETRNRIFFEVVDALNEMKKLDQFKTN</sequence>
<keyword evidence="2" id="KW-1185">Reference proteome</keyword>
<gene>
    <name evidence="1" type="ORF">K5I29_04160</name>
</gene>